<evidence type="ECO:0000313" key="3">
    <source>
        <dbReference type="Proteomes" id="UP000471633"/>
    </source>
</evidence>
<dbReference type="Proteomes" id="UP000471633">
    <property type="component" value="Unassembled WGS sequence"/>
</dbReference>
<dbReference type="InterPro" id="IPR019471">
    <property type="entry name" value="Interferon_reg_factor-3"/>
</dbReference>
<dbReference type="AlphaFoldDB" id="A0A922S5L8"/>
<dbReference type="CTD" id="24589392"/>
<dbReference type="Gene3D" id="2.60.200.10">
    <property type="match status" value="1"/>
</dbReference>
<organism evidence="2 3">
    <name type="scientific">Schistosoma haematobium</name>
    <name type="common">Blood fluke</name>
    <dbReference type="NCBI Taxonomy" id="6185"/>
    <lineage>
        <taxon>Eukaryota</taxon>
        <taxon>Metazoa</taxon>
        <taxon>Spiralia</taxon>
        <taxon>Lophotrochozoa</taxon>
        <taxon>Platyhelminthes</taxon>
        <taxon>Trematoda</taxon>
        <taxon>Digenea</taxon>
        <taxon>Strigeidida</taxon>
        <taxon>Schistosomatoidea</taxon>
        <taxon>Schistosomatidae</taxon>
        <taxon>Schistosoma</taxon>
    </lineage>
</organism>
<dbReference type="RefSeq" id="XP_051073748.1">
    <property type="nucleotide sequence ID" value="XM_051216091.1"/>
</dbReference>
<dbReference type="GO" id="GO:0000978">
    <property type="term" value="F:RNA polymerase II cis-regulatory region sequence-specific DNA binding"/>
    <property type="evidence" value="ECO:0007669"/>
    <property type="project" value="TreeGrafter"/>
</dbReference>
<reference evidence="2" key="3">
    <citation type="submission" date="2021-06" db="EMBL/GenBank/DDBJ databases">
        <title>Chromosome-level genome assembly for S. haematobium.</title>
        <authorList>
            <person name="Stroehlein A.J."/>
        </authorList>
    </citation>
    <scope>NUCLEOTIDE SEQUENCE</scope>
</reference>
<evidence type="ECO:0000259" key="1">
    <source>
        <dbReference type="SMART" id="SM01243"/>
    </source>
</evidence>
<dbReference type="EMBL" id="AMPZ03000001">
    <property type="protein sequence ID" value="KAH9594694.1"/>
    <property type="molecule type" value="Genomic_DNA"/>
</dbReference>
<dbReference type="GeneID" id="24589392"/>
<dbReference type="GO" id="GO:0005634">
    <property type="term" value="C:nucleus"/>
    <property type="evidence" value="ECO:0007669"/>
    <property type="project" value="TreeGrafter"/>
</dbReference>
<dbReference type="PANTHER" id="PTHR11949:SF17">
    <property type="entry name" value="IRF TRYPTOPHAN PENTAD REPEAT DOMAIN-CONTAINING PROTEIN"/>
    <property type="match status" value="1"/>
</dbReference>
<dbReference type="KEGG" id="shx:MS3_00007762"/>
<protein>
    <submittedName>
        <fullName evidence="2">Interferon regulatory factor 4</fullName>
    </submittedName>
</protein>
<accession>A0A922S5L8</accession>
<reference evidence="2" key="2">
    <citation type="journal article" date="2019" name="Gigascience">
        <title>High-quality Schistosoma haematobium genome achieved by single-molecule and long-range sequencing.</title>
        <authorList>
            <person name="Stroehlein A.J."/>
            <person name="Korhonen P.K."/>
            <person name="Chong T.M."/>
            <person name="Lim Y.L."/>
            <person name="Chan K.G."/>
            <person name="Webster B."/>
            <person name="Rollinson D."/>
            <person name="Brindley P.J."/>
            <person name="Gasser R.B."/>
            <person name="Young N.D."/>
        </authorList>
    </citation>
    <scope>NUCLEOTIDE SEQUENCE</scope>
</reference>
<gene>
    <name evidence="2" type="primary">IRF4_2</name>
    <name evidence="2" type="ORF">MS3_00007762</name>
</gene>
<proteinExistence type="predicted"/>
<dbReference type="InterPro" id="IPR008984">
    <property type="entry name" value="SMAD_FHA_dom_sf"/>
</dbReference>
<dbReference type="PANTHER" id="PTHR11949">
    <property type="entry name" value="INTERFERON REGULATORY FACTOR"/>
    <property type="match status" value="1"/>
</dbReference>
<dbReference type="Pfam" id="PF10401">
    <property type="entry name" value="IRF-3"/>
    <property type="match status" value="1"/>
</dbReference>
<dbReference type="SMART" id="SM01243">
    <property type="entry name" value="IRF-3"/>
    <property type="match status" value="1"/>
</dbReference>
<dbReference type="GO" id="GO:0000981">
    <property type="term" value="F:DNA-binding transcription factor activity, RNA polymerase II-specific"/>
    <property type="evidence" value="ECO:0007669"/>
    <property type="project" value="TreeGrafter"/>
</dbReference>
<dbReference type="SUPFAM" id="SSF49879">
    <property type="entry name" value="SMAD/FHA domain"/>
    <property type="match status" value="1"/>
</dbReference>
<reference evidence="2" key="4">
    <citation type="journal article" date="2022" name="PLoS Pathog.">
        <title>Chromosome-level genome of Schistosoma haematobium underpins genome-wide explorations of molecular variation.</title>
        <authorList>
            <person name="Stroehlein A.J."/>
            <person name="Korhonen P.K."/>
            <person name="Lee V.V."/>
            <person name="Ralph S.A."/>
            <person name="Mentink-Kane M."/>
            <person name="You H."/>
            <person name="McManus D.P."/>
            <person name="Tchuente L.T."/>
            <person name="Stothard J.R."/>
            <person name="Kaur P."/>
            <person name="Dudchenko O."/>
            <person name="Aiden E.L."/>
            <person name="Yang B."/>
            <person name="Yang H."/>
            <person name="Emery A.M."/>
            <person name="Webster B.L."/>
            <person name="Brindley P.J."/>
            <person name="Rollinson D."/>
            <person name="Chang B.C.H."/>
            <person name="Gasser R.B."/>
            <person name="Young N.D."/>
        </authorList>
    </citation>
    <scope>NUCLEOTIDE SEQUENCE</scope>
</reference>
<dbReference type="InterPro" id="IPR017855">
    <property type="entry name" value="SMAD-like_dom_sf"/>
</dbReference>
<reference evidence="2" key="1">
    <citation type="journal article" date="2012" name="Nat. Genet.">
        <title>Whole-genome sequence of Schistosoma haematobium.</title>
        <authorList>
            <person name="Young N.D."/>
            <person name="Jex A.R."/>
            <person name="Li B."/>
            <person name="Liu S."/>
            <person name="Yang L."/>
            <person name="Xiong Z."/>
            <person name="Li Y."/>
            <person name="Cantacessi C."/>
            <person name="Hall R.S."/>
            <person name="Xu X."/>
            <person name="Chen F."/>
            <person name="Wu X."/>
            <person name="Zerlotini A."/>
            <person name="Oliveira G."/>
            <person name="Hofmann A."/>
            <person name="Zhang G."/>
            <person name="Fang X."/>
            <person name="Kang Y."/>
            <person name="Campbell B.E."/>
            <person name="Loukas A."/>
            <person name="Ranganathan S."/>
            <person name="Rollinson D."/>
            <person name="Rinaldi G."/>
            <person name="Brindley P.J."/>
            <person name="Yang H."/>
            <person name="Wang J."/>
            <person name="Wang J."/>
            <person name="Gasser R.B."/>
        </authorList>
    </citation>
    <scope>NUCLEOTIDE SEQUENCE</scope>
</reference>
<keyword evidence="3" id="KW-1185">Reference proteome</keyword>
<sequence length="156" mass="17613">MVVVFTMGDLMSSPAAPDPIEAQIPHQISVANKAYVDLLLDNMVRGIILTVIHGSIYAERICKCAVFVYIPTVGGEYILAKKLGRRLREKIFDYDQFLFHLDSYRQNQQSRPHFEVVLAFGQQLKPGISTDSLLVWARVASCRAWFQLHKVSAICS</sequence>
<name>A0A922S5L8_SCHHA</name>
<evidence type="ECO:0000313" key="2">
    <source>
        <dbReference type="EMBL" id="KAH9594694.1"/>
    </source>
</evidence>
<comment type="caution">
    <text evidence="2">The sequence shown here is derived from an EMBL/GenBank/DDBJ whole genome shotgun (WGS) entry which is preliminary data.</text>
</comment>
<feature type="domain" description="Interferon regulatory factor-3" evidence="1">
    <location>
        <begin position="1"/>
        <end position="150"/>
    </location>
</feature>